<dbReference type="Pfam" id="PF01026">
    <property type="entry name" value="TatD_DNase"/>
    <property type="match status" value="1"/>
</dbReference>
<dbReference type="PANTHER" id="PTHR47345:SF1">
    <property type="entry name" value="CUT9-INTERACTING PROTEIN SCN1"/>
    <property type="match status" value="1"/>
</dbReference>
<protein>
    <recommendedName>
        <fullName evidence="4">Cut9 interacting protein Scn1</fullName>
    </recommendedName>
</protein>
<dbReference type="EMBL" id="LAZP02000643">
    <property type="protein sequence ID" value="PFH56170.1"/>
    <property type="molecule type" value="Genomic_DNA"/>
</dbReference>
<reference evidence="2 3" key="1">
    <citation type="journal article" date="2015" name="BMC Genomics">
        <title>Gene expression during zombie ant biting behavior reflects the complexity underlying fungal parasitic behavioral manipulation.</title>
        <authorList>
            <person name="de Bekker C."/>
            <person name="Ohm R.A."/>
            <person name="Loreto R.G."/>
            <person name="Sebastian A."/>
            <person name="Albert I."/>
            <person name="Merrow M."/>
            <person name="Brachmann A."/>
            <person name="Hughes D.P."/>
        </authorList>
    </citation>
    <scope>NUCLEOTIDE SEQUENCE [LARGE SCALE GENOMIC DNA]</scope>
    <source>
        <strain evidence="2 3">SC16a</strain>
    </source>
</reference>
<sequence length="421" mass="46157">MCRPSSSAFDGSQQHDDEDQENQLPFPWHLDVFDAHCHPTETMASLADALPSMRATALVIMATRSQDQHLVFEAAAAAAAVSEKSCRLIPSFGWHPWFSHQLYDDGDAGPHATFRPPPLPDDGDALHQAKKAHYHAVLFPTPEDDFVRALPTPTPLSSCIAATRARLCEIPHALVGEAGLDKAFRVPRPWGPPAASSRDTGLTPGGREGRLLSPYRVRMPHQQAVLTQQLRLAAAEGRPVSLHGVQAHGTLYDTVSACWKGFERRVPSRRERRHNQAEAPASSSENDSKGEGEGESAPKPYPPRICLHSFSGSVELLSQWMQPSIPADIFVSFSAAINLGAGDSTVARAKLDPVVRAVPDDRILVESDLHQAGPSMDDALERMYRTVCAVKGWPLDDGVRRIGRNFRRFVFGGLSRDDQKR</sequence>
<evidence type="ECO:0000313" key="2">
    <source>
        <dbReference type="EMBL" id="PFH56170.1"/>
    </source>
</evidence>
<dbReference type="AlphaFoldDB" id="A0A2A9P5M4"/>
<evidence type="ECO:0000313" key="3">
    <source>
        <dbReference type="Proteomes" id="UP000037136"/>
    </source>
</evidence>
<dbReference type="Gene3D" id="3.20.20.140">
    <property type="entry name" value="Metal-dependent hydrolases"/>
    <property type="match status" value="1"/>
</dbReference>
<feature type="compositionally biased region" description="Polar residues" evidence="1">
    <location>
        <begin position="1"/>
        <end position="12"/>
    </location>
</feature>
<reference evidence="2 3" key="2">
    <citation type="journal article" date="2017" name="Sci. Rep.">
        <title>Ant-infecting Ophiocordyceps genomes reveal a high diversity of potential behavioral manipulation genes and a possible major role for enterotoxins.</title>
        <authorList>
            <person name="de Bekker C."/>
            <person name="Ohm R.A."/>
            <person name="Evans H.C."/>
            <person name="Brachmann A."/>
            <person name="Hughes D.P."/>
        </authorList>
    </citation>
    <scope>NUCLEOTIDE SEQUENCE [LARGE SCALE GENOMIC DNA]</scope>
    <source>
        <strain evidence="2 3">SC16a</strain>
    </source>
</reference>
<evidence type="ECO:0000256" key="1">
    <source>
        <dbReference type="SAM" id="MobiDB-lite"/>
    </source>
</evidence>
<dbReference type="PANTHER" id="PTHR47345">
    <property type="entry name" value="CUT9-INTERACTING PROTEIN SCN1"/>
    <property type="match status" value="1"/>
</dbReference>
<evidence type="ECO:0008006" key="4">
    <source>
        <dbReference type="Google" id="ProtNLM"/>
    </source>
</evidence>
<dbReference type="OrthoDB" id="413993at2759"/>
<dbReference type="InterPro" id="IPR032466">
    <property type="entry name" value="Metal_Hydrolase"/>
</dbReference>
<keyword evidence="3" id="KW-1185">Reference proteome</keyword>
<organism evidence="2 3">
    <name type="scientific">Ophiocordyceps unilateralis</name>
    <name type="common">Zombie-ant fungus</name>
    <name type="synonym">Torrubia unilateralis</name>
    <dbReference type="NCBI Taxonomy" id="268505"/>
    <lineage>
        <taxon>Eukaryota</taxon>
        <taxon>Fungi</taxon>
        <taxon>Dikarya</taxon>
        <taxon>Ascomycota</taxon>
        <taxon>Pezizomycotina</taxon>
        <taxon>Sordariomycetes</taxon>
        <taxon>Hypocreomycetidae</taxon>
        <taxon>Hypocreales</taxon>
        <taxon>Ophiocordycipitaceae</taxon>
        <taxon>Ophiocordyceps</taxon>
    </lineage>
</organism>
<dbReference type="InterPro" id="IPR001130">
    <property type="entry name" value="TatD-like"/>
</dbReference>
<gene>
    <name evidence="2" type="ORF">XA68_16958</name>
</gene>
<dbReference type="Proteomes" id="UP000037136">
    <property type="component" value="Unassembled WGS sequence"/>
</dbReference>
<accession>A0A2A9P5M4</accession>
<feature type="region of interest" description="Disordered" evidence="1">
    <location>
        <begin position="1"/>
        <end position="22"/>
    </location>
</feature>
<name>A0A2A9P5M4_OPHUN</name>
<dbReference type="SUPFAM" id="SSF51556">
    <property type="entry name" value="Metallo-dependent hydrolases"/>
    <property type="match status" value="1"/>
</dbReference>
<comment type="caution">
    <text evidence="2">The sequence shown here is derived from an EMBL/GenBank/DDBJ whole genome shotgun (WGS) entry which is preliminary data.</text>
</comment>
<feature type="region of interest" description="Disordered" evidence="1">
    <location>
        <begin position="266"/>
        <end position="302"/>
    </location>
</feature>
<dbReference type="InterPro" id="IPR053044">
    <property type="entry name" value="Metallo-hydrolase/TatD-type"/>
</dbReference>
<dbReference type="GO" id="GO:0016788">
    <property type="term" value="F:hydrolase activity, acting on ester bonds"/>
    <property type="evidence" value="ECO:0007669"/>
    <property type="project" value="InterPro"/>
</dbReference>
<proteinExistence type="predicted"/>